<protein>
    <recommendedName>
        <fullName evidence="3">RabBD domain-containing protein</fullName>
    </recommendedName>
</protein>
<dbReference type="PANTHER" id="PTHR14555">
    <property type="entry name" value="MYELIN-ASSOCIATED OLIGODENDROCYTIC BASIC PROTEIN MOBP -RELATED"/>
    <property type="match status" value="1"/>
</dbReference>
<evidence type="ECO:0000313" key="5">
    <source>
        <dbReference type="Proteomes" id="UP000030746"/>
    </source>
</evidence>
<keyword evidence="5" id="KW-1185">Reference proteome</keyword>
<dbReference type="PROSITE" id="PS50916">
    <property type="entry name" value="RABBD"/>
    <property type="match status" value="1"/>
</dbReference>
<dbReference type="CTD" id="20237453"/>
<dbReference type="InterPro" id="IPR041282">
    <property type="entry name" value="FYVE_2"/>
</dbReference>
<sequence length="159" mass="18241">MDSELLNLDNLSEEEKLTILKVIKRDEDLRWAKNQQVNHLKNDIHNIRVKSILHDGDDLTKICARCHEPFGFFFNTGETCQQCRFKVCKKCREINLSGAWSCTLCFKQNQLKLLRGDWVKKVGSKKKGKFEHGGDIVKASIRRSLSEAGKKLQNKPAGL</sequence>
<dbReference type="STRING" id="225164.V4AVS6"/>
<dbReference type="GO" id="GO:0030864">
    <property type="term" value="C:cortical actin cytoskeleton"/>
    <property type="evidence" value="ECO:0007669"/>
    <property type="project" value="TreeGrafter"/>
</dbReference>
<dbReference type="GeneID" id="20237453"/>
<dbReference type="Pfam" id="PF02318">
    <property type="entry name" value="FYVE_2"/>
    <property type="match status" value="1"/>
</dbReference>
<proteinExistence type="predicted"/>
<dbReference type="PANTHER" id="PTHR14555:SF6">
    <property type="entry name" value="RAB EFFECTOR MYRIP"/>
    <property type="match status" value="1"/>
</dbReference>
<dbReference type="OMA" id="ESAERQC"/>
<evidence type="ECO:0000256" key="1">
    <source>
        <dbReference type="ARBA" id="ARBA00004556"/>
    </source>
</evidence>
<accession>V4AVS6</accession>
<dbReference type="GO" id="GO:0017022">
    <property type="term" value="F:myosin binding"/>
    <property type="evidence" value="ECO:0007669"/>
    <property type="project" value="TreeGrafter"/>
</dbReference>
<keyword evidence="2" id="KW-0963">Cytoplasm</keyword>
<dbReference type="CDD" id="cd15747">
    <property type="entry name" value="FYVE_Slp3_4_5"/>
    <property type="match status" value="1"/>
</dbReference>
<dbReference type="InterPro" id="IPR051745">
    <property type="entry name" value="Intracell_Transport_Effector"/>
</dbReference>
<feature type="domain" description="RabBD" evidence="3">
    <location>
        <begin position="5"/>
        <end position="122"/>
    </location>
</feature>
<dbReference type="EMBL" id="KB200521">
    <property type="protein sequence ID" value="ESP01473.1"/>
    <property type="molecule type" value="Genomic_DNA"/>
</dbReference>
<name>V4AVS6_LOTGI</name>
<dbReference type="GO" id="GO:0003779">
    <property type="term" value="F:actin binding"/>
    <property type="evidence" value="ECO:0007669"/>
    <property type="project" value="TreeGrafter"/>
</dbReference>
<dbReference type="GO" id="GO:0048471">
    <property type="term" value="C:perinuclear region of cytoplasm"/>
    <property type="evidence" value="ECO:0007669"/>
    <property type="project" value="UniProtKB-SubCell"/>
</dbReference>
<reference evidence="4 5" key="1">
    <citation type="journal article" date="2013" name="Nature">
        <title>Insights into bilaterian evolution from three spiralian genomes.</title>
        <authorList>
            <person name="Simakov O."/>
            <person name="Marletaz F."/>
            <person name="Cho S.J."/>
            <person name="Edsinger-Gonzales E."/>
            <person name="Havlak P."/>
            <person name="Hellsten U."/>
            <person name="Kuo D.H."/>
            <person name="Larsson T."/>
            <person name="Lv J."/>
            <person name="Arendt D."/>
            <person name="Savage R."/>
            <person name="Osoegawa K."/>
            <person name="de Jong P."/>
            <person name="Grimwood J."/>
            <person name="Chapman J.A."/>
            <person name="Shapiro H."/>
            <person name="Aerts A."/>
            <person name="Otillar R.P."/>
            <person name="Terry A.Y."/>
            <person name="Boore J.L."/>
            <person name="Grigoriev I.V."/>
            <person name="Lindberg D.R."/>
            <person name="Seaver E.C."/>
            <person name="Weisblat D.A."/>
            <person name="Putnam N.H."/>
            <person name="Rokhsar D.S."/>
        </authorList>
    </citation>
    <scope>NUCLEOTIDE SEQUENCE [LARGE SCALE GENOMIC DNA]</scope>
</reference>
<dbReference type="GO" id="GO:0006886">
    <property type="term" value="P:intracellular protein transport"/>
    <property type="evidence" value="ECO:0007669"/>
    <property type="project" value="InterPro"/>
</dbReference>
<dbReference type="Proteomes" id="UP000030746">
    <property type="component" value="Unassembled WGS sequence"/>
</dbReference>
<evidence type="ECO:0000259" key="3">
    <source>
        <dbReference type="PROSITE" id="PS50916"/>
    </source>
</evidence>
<evidence type="ECO:0000313" key="4">
    <source>
        <dbReference type="EMBL" id="ESP01473.1"/>
    </source>
</evidence>
<comment type="subcellular location">
    <subcellularLocation>
        <location evidence="1">Cytoplasm</location>
        <location evidence="1">Perinuclear region</location>
    </subcellularLocation>
</comment>
<evidence type="ECO:0000256" key="2">
    <source>
        <dbReference type="ARBA" id="ARBA00022490"/>
    </source>
</evidence>
<dbReference type="InterPro" id="IPR011011">
    <property type="entry name" value="Znf_FYVE_PHD"/>
</dbReference>
<dbReference type="RefSeq" id="XP_009048107.1">
    <property type="nucleotide sequence ID" value="XM_009049859.1"/>
</dbReference>
<dbReference type="Gene3D" id="3.30.40.10">
    <property type="entry name" value="Zinc/RING finger domain, C3HC4 (zinc finger)"/>
    <property type="match status" value="1"/>
</dbReference>
<dbReference type="KEGG" id="lgi:LOTGIDRAFT_157662"/>
<dbReference type="HOGENOM" id="CLU_119586_0_0_1"/>
<dbReference type="OrthoDB" id="10072397at2759"/>
<dbReference type="AlphaFoldDB" id="V4AVS6"/>
<organism evidence="4 5">
    <name type="scientific">Lottia gigantea</name>
    <name type="common">Giant owl limpet</name>
    <dbReference type="NCBI Taxonomy" id="225164"/>
    <lineage>
        <taxon>Eukaryota</taxon>
        <taxon>Metazoa</taxon>
        <taxon>Spiralia</taxon>
        <taxon>Lophotrochozoa</taxon>
        <taxon>Mollusca</taxon>
        <taxon>Gastropoda</taxon>
        <taxon>Patellogastropoda</taxon>
        <taxon>Lottioidea</taxon>
        <taxon>Lottiidae</taxon>
        <taxon>Lottia</taxon>
    </lineage>
</organism>
<dbReference type="InterPro" id="IPR010911">
    <property type="entry name" value="Rab_BD"/>
</dbReference>
<dbReference type="GO" id="GO:0031267">
    <property type="term" value="F:small GTPase binding"/>
    <property type="evidence" value="ECO:0007669"/>
    <property type="project" value="InterPro"/>
</dbReference>
<dbReference type="InterPro" id="IPR013083">
    <property type="entry name" value="Znf_RING/FYVE/PHD"/>
</dbReference>
<gene>
    <name evidence="4" type="ORF">LOTGIDRAFT_157662</name>
</gene>
<dbReference type="SUPFAM" id="SSF57903">
    <property type="entry name" value="FYVE/PHD zinc finger"/>
    <property type="match status" value="1"/>
</dbReference>